<dbReference type="PANTHER" id="PTHR20881">
    <property type="entry name" value="3-METHYL-2-OXOBUTANOATE HYDROXYMETHYLTRANSFERASE"/>
    <property type="match status" value="1"/>
</dbReference>
<dbReference type="InterPro" id="IPR040442">
    <property type="entry name" value="Pyrv_kinase-like_dom_sf"/>
</dbReference>
<evidence type="ECO:0000256" key="2">
    <source>
        <dbReference type="ARBA" id="ARBA00008676"/>
    </source>
</evidence>
<comment type="similarity">
    <text evidence="2 6">Belongs to the PanB family.</text>
</comment>
<evidence type="ECO:0000256" key="6">
    <source>
        <dbReference type="RuleBase" id="RU362100"/>
    </source>
</evidence>
<evidence type="ECO:0000313" key="8">
    <source>
        <dbReference type="Proteomes" id="UP000824890"/>
    </source>
</evidence>
<comment type="function">
    <text evidence="6">Catalyzes the reversible reaction in which hydroxymethyl group from 5,10-methylenetetrahydrofolate is transferred onto alpha-ketoisovalerate to form ketopantoate.</text>
</comment>
<dbReference type="Proteomes" id="UP000824890">
    <property type="component" value="Unassembled WGS sequence"/>
</dbReference>
<dbReference type="Gene3D" id="3.20.20.60">
    <property type="entry name" value="Phosphoenolpyruvate-binding domains"/>
    <property type="match status" value="1"/>
</dbReference>
<proteinExistence type="inferred from homology"/>
<reference evidence="7 8" key="1">
    <citation type="submission" date="2021-05" db="EMBL/GenBank/DDBJ databases">
        <title>Genome Assembly of Synthetic Allotetraploid Brassica napus Reveals Homoeologous Exchanges between Subgenomes.</title>
        <authorList>
            <person name="Davis J.T."/>
        </authorList>
    </citation>
    <scope>NUCLEOTIDE SEQUENCE [LARGE SCALE GENOMIC DNA]</scope>
    <source>
        <strain evidence="8">cv. Da-Ae</strain>
        <tissue evidence="7">Seedling</tissue>
    </source>
</reference>
<evidence type="ECO:0000256" key="4">
    <source>
        <dbReference type="ARBA" id="ARBA00022679"/>
    </source>
</evidence>
<dbReference type="HAMAP" id="MF_00156">
    <property type="entry name" value="PanB"/>
    <property type="match status" value="1"/>
</dbReference>
<organism evidence="7 8">
    <name type="scientific">Brassica napus</name>
    <name type="common">Rape</name>
    <dbReference type="NCBI Taxonomy" id="3708"/>
    <lineage>
        <taxon>Eukaryota</taxon>
        <taxon>Viridiplantae</taxon>
        <taxon>Streptophyta</taxon>
        <taxon>Embryophyta</taxon>
        <taxon>Tracheophyta</taxon>
        <taxon>Spermatophyta</taxon>
        <taxon>Magnoliopsida</taxon>
        <taxon>eudicotyledons</taxon>
        <taxon>Gunneridae</taxon>
        <taxon>Pentapetalae</taxon>
        <taxon>rosids</taxon>
        <taxon>malvids</taxon>
        <taxon>Brassicales</taxon>
        <taxon>Brassicaceae</taxon>
        <taxon>Brassiceae</taxon>
        <taxon>Brassica</taxon>
    </lineage>
</organism>
<keyword evidence="8" id="KW-1185">Reference proteome</keyword>
<dbReference type="EMBL" id="JAGKQM010000009">
    <property type="protein sequence ID" value="KAH0912532.1"/>
    <property type="molecule type" value="Genomic_DNA"/>
</dbReference>
<evidence type="ECO:0000256" key="5">
    <source>
        <dbReference type="ARBA" id="ARBA00049172"/>
    </source>
</evidence>
<evidence type="ECO:0000256" key="3">
    <source>
        <dbReference type="ARBA" id="ARBA00012618"/>
    </source>
</evidence>
<comment type="catalytic activity">
    <reaction evidence="5 6">
        <text>(6R)-5,10-methylene-5,6,7,8-tetrahydrofolate + 3-methyl-2-oxobutanoate + H2O = 2-dehydropantoate + (6S)-5,6,7,8-tetrahydrofolate</text>
        <dbReference type="Rhea" id="RHEA:11824"/>
        <dbReference type="ChEBI" id="CHEBI:11561"/>
        <dbReference type="ChEBI" id="CHEBI:11851"/>
        <dbReference type="ChEBI" id="CHEBI:15377"/>
        <dbReference type="ChEBI" id="CHEBI:15636"/>
        <dbReference type="ChEBI" id="CHEBI:57453"/>
        <dbReference type="EC" id="2.1.2.11"/>
    </reaction>
</comment>
<protein>
    <recommendedName>
        <fullName evidence="3 6">3-methyl-2-oxobutanoate hydroxymethyltransferase</fullName>
        <ecNumber evidence="3 6">2.1.2.11</ecNumber>
    </recommendedName>
</protein>
<keyword evidence="6" id="KW-0566">Pantothenate biosynthesis</keyword>
<dbReference type="SUPFAM" id="SSF51621">
    <property type="entry name" value="Phosphoenolpyruvate/pyruvate domain"/>
    <property type="match status" value="1"/>
</dbReference>
<gene>
    <name evidence="7" type="ORF">HID58_035853</name>
</gene>
<sequence>MAFSLVRRISRSLRTVTASRLMSNVPENTVYGGPKPQNPNQRVTLTQLRQKHKKGEAITVVTAYDYPSAVHVDTAGIDVCLVGDSASMVVHGHDTTLPISLDEMLVHCRAVARGAKRPLLVGDLPFGAYESSTIQAVDSAVRVLKEGGMDAIKLEGGSPSRITAARSIVEAGIAVMGHVGLTPQAISVLGGFRPQGRNIASAVKVVETAMALQEAGCFSVVLECVPPPVAAAATSALHIPTIGIGAGPFCSGQVQFLHFFEVLVYHDLLGMMQHPHHAKVTPKFCKQYAQVGEVINKALLEYKEEVSKHSFPGPFHSPYKISSNDLNGFLSELQKLGLDEAASAAAASAEKMESSASLSSQ</sequence>
<dbReference type="Pfam" id="PF02548">
    <property type="entry name" value="Pantoate_transf"/>
    <property type="match status" value="1"/>
</dbReference>
<dbReference type="InterPro" id="IPR003700">
    <property type="entry name" value="Pantoate_hydroxy_MeTrfase"/>
</dbReference>
<comment type="pathway">
    <text evidence="1 6">Cofactor biosynthesis; (R)-pantothenate biosynthesis; (R)-pantoate from 3-methyl-2-oxobutanoate: step 1/2.</text>
</comment>
<evidence type="ECO:0000313" key="7">
    <source>
        <dbReference type="EMBL" id="KAH0912532.1"/>
    </source>
</evidence>
<comment type="caution">
    <text evidence="7">The sequence shown here is derived from an EMBL/GenBank/DDBJ whole genome shotgun (WGS) entry which is preliminary data.</text>
</comment>
<dbReference type="NCBIfam" id="TIGR00222">
    <property type="entry name" value="panB"/>
    <property type="match status" value="1"/>
</dbReference>
<dbReference type="InterPro" id="IPR015813">
    <property type="entry name" value="Pyrv/PenolPyrv_kinase-like_dom"/>
</dbReference>
<name>A0ABQ8C6Z1_BRANA</name>
<dbReference type="PANTHER" id="PTHR20881:SF0">
    <property type="entry name" value="3-METHYL-2-OXOBUTANOATE HYDROXYMETHYLTRANSFERASE"/>
    <property type="match status" value="1"/>
</dbReference>
<keyword evidence="4 6" id="KW-0808">Transferase</keyword>
<evidence type="ECO:0000256" key="1">
    <source>
        <dbReference type="ARBA" id="ARBA00005033"/>
    </source>
</evidence>
<dbReference type="EC" id="2.1.2.11" evidence="3 6"/>
<dbReference type="NCBIfam" id="NF001452">
    <property type="entry name" value="PRK00311.1"/>
    <property type="match status" value="1"/>
</dbReference>
<dbReference type="CDD" id="cd06557">
    <property type="entry name" value="KPHMT-like"/>
    <property type="match status" value="1"/>
</dbReference>
<accession>A0ABQ8C6Z1</accession>